<dbReference type="Proteomes" id="UP000008022">
    <property type="component" value="Unassembled WGS sequence"/>
</dbReference>
<keyword evidence="1" id="KW-0472">Membrane</keyword>
<evidence type="ECO:0000313" key="3">
    <source>
        <dbReference type="Proteomes" id="UP000008022"/>
    </source>
</evidence>
<dbReference type="HOGENOM" id="CLU_1605385_0_0_1"/>
<reference evidence="3" key="1">
    <citation type="submission" date="2013-06" db="EMBL/GenBank/DDBJ databases">
        <authorList>
            <person name="Zhao Q."/>
        </authorList>
    </citation>
    <scope>NUCLEOTIDE SEQUENCE</scope>
    <source>
        <strain evidence="3">cv. W1943</strain>
    </source>
</reference>
<dbReference type="Gramene" id="ORUFI03G33820.1">
    <property type="protein sequence ID" value="ORUFI03G33820.1"/>
    <property type="gene ID" value="ORUFI03G33820"/>
</dbReference>
<proteinExistence type="predicted"/>
<sequence length="166" mass="17920">MCDELRRRRADGTVRAMACNGELVEALHRPPAVGIGEPRRALLLLVLLVLAAAAVLAVDLGLLLAVGALGVATNERAYVSLFAGACPTNSPSPSRPSSRRVIRAQHKAVWSLVAIRFGPVNMGMQHGRASVDTSIWVTAVLVGNHEERKERGPIYRLQNPQRAYPT</sequence>
<organism evidence="2 3">
    <name type="scientific">Oryza rufipogon</name>
    <name type="common">Brownbeard rice</name>
    <name type="synonym">Asian wild rice</name>
    <dbReference type="NCBI Taxonomy" id="4529"/>
    <lineage>
        <taxon>Eukaryota</taxon>
        <taxon>Viridiplantae</taxon>
        <taxon>Streptophyta</taxon>
        <taxon>Embryophyta</taxon>
        <taxon>Tracheophyta</taxon>
        <taxon>Spermatophyta</taxon>
        <taxon>Magnoliopsida</taxon>
        <taxon>Liliopsida</taxon>
        <taxon>Poales</taxon>
        <taxon>Poaceae</taxon>
        <taxon>BOP clade</taxon>
        <taxon>Oryzoideae</taxon>
        <taxon>Oryzeae</taxon>
        <taxon>Oryzinae</taxon>
        <taxon>Oryza</taxon>
    </lineage>
</organism>
<keyword evidence="1" id="KW-0812">Transmembrane</keyword>
<keyword evidence="3" id="KW-1185">Reference proteome</keyword>
<protein>
    <submittedName>
        <fullName evidence="2">Uncharacterized protein</fullName>
    </submittedName>
</protein>
<feature type="transmembrane region" description="Helical" evidence="1">
    <location>
        <begin position="42"/>
        <end position="72"/>
    </location>
</feature>
<accession>A0A0E0P0M9</accession>
<dbReference type="AlphaFoldDB" id="A0A0E0P0M9"/>
<dbReference type="EnsemblPlants" id="ORUFI03G33820.1">
    <property type="protein sequence ID" value="ORUFI03G33820.1"/>
    <property type="gene ID" value="ORUFI03G33820"/>
</dbReference>
<keyword evidence="1" id="KW-1133">Transmembrane helix</keyword>
<name>A0A0E0P0M9_ORYRU</name>
<evidence type="ECO:0000256" key="1">
    <source>
        <dbReference type="SAM" id="Phobius"/>
    </source>
</evidence>
<reference evidence="2" key="2">
    <citation type="submission" date="2015-06" db="UniProtKB">
        <authorList>
            <consortium name="EnsemblPlants"/>
        </authorList>
    </citation>
    <scope>IDENTIFICATION</scope>
</reference>
<evidence type="ECO:0000313" key="2">
    <source>
        <dbReference type="EnsemblPlants" id="ORUFI03G33820.1"/>
    </source>
</evidence>